<organism evidence="1 2">
    <name type="scientific">Leptotrombidium deliense</name>
    <dbReference type="NCBI Taxonomy" id="299467"/>
    <lineage>
        <taxon>Eukaryota</taxon>
        <taxon>Metazoa</taxon>
        <taxon>Ecdysozoa</taxon>
        <taxon>Arthropoda</taxon>
        <taxon>Chelicerata</taxon>
        <taxon>Arachnida</taxon>
        <taxon>Acari</taxon>
        <taxon>Acariformes</taxon>
        <taxon>Trombidiformes</taxon>
        <taxon>Prostigmata</taxon>
        <taxon>Anystina</taxon>
        <taxon>Parasitengona</taxon>
        <taxon>Trombiculoidea</taxon>
        <taxon>Trombiculidae</taxon>
        <taxon>Leptotrombidium</taxon>
    </lineage>
</organism>
<dbReference type="AlphaFoldDB" id="A0A443S125"/>
<protein>
    <submittedName>
        <fullName evidence="1">Uncharacterized protein</fullName>
    </submittedName>
</protein>
<dbReference type="Proteomes" id="UP000288716">
    <property type="component" value="Unassembled WGS sequence"/>
</dbReference>
<evidence type="ECO:0000313" key="2">
    <source>
        <dbReference type="Proteomes" id="UP000288716"/>
    </source>
</evidence>
<reference evidence="1 2" key="1">
    <citation type="journal article" date="2018" name="Gigascience">
        <title>Genomes of trombidid mites reveal novel predicted allergens and laterally-transferred genes associated with secondary metabolism.</title>
        <authorList>
            <person name="Dong X."/>
            <person name="Chaisiri K."/>
            <person name="Xia D."/>
            <person name="Armstrong S.D."/>
            <person name="Fang Y."/>
            <person name="Donnelly M.J."/>
            <person name="Kadowaki T."/>
            <person name="McGarry J.W."/>
            <person name="Darby A.C."/>
            <person name="Makepeace B.L."/>
        </authorList>
    </citation>
    <scope>NUCLEOTIDE SEQUENCE [LARGE SCALE GENOMIC DNA]</scope>
    <source>
        <strain evidence="1">UoL-UT</strain>
    </source>
</reference>
<comment type="caution">
    <text evidence="1">The sequence shown here is derived from an EMBL/GenBank/DDBJ whole genome shotgun (WGS) entry which is preliminary data.</text>
</comment>
<accession>A0A443S125</accession>
<name>A0A443S125_9ACAR</name>
<dbReference type="EMBL" id="NCKV01013315">
    <property type="protein sequence ID" value="RWS21183.1"/>
    <property type="molecule type" value="Genomic_DNA"/>
</dbReference>
<gene>
    <name evidence="1" type="ORF">B4U80_08902</name>
</gene>
<evidence type="ECO:0000313" key="1">
    <source>
        <dbReference type="EMBL" id="RWS21183.1"/>
    </source>
</evidence>
<keyword evidence="2" id="KW-1185">Reference proteome</keyword>
<sequence>MTLSFIRISKTLLKNIKQGKIKPQNDFEEYTDENAYKSVTSSPILHLLDSSAHHKYNRAFLSSSNIR</sequence>
<proteinExistence type="predicted"/>
<dbReference type="VEuPathDB" id="VectorBase:LDEU010857"/>